<feature type="compositionally biased region" description="Low complexity" evidence="1">
    <location>
        <begin position="104"/>
        <end position="120"/>
    </location>
</feature>
<keyword evidence="3" id="KW-1185">Reference proteome</keyword>
<feature type="region of interest" description="Disordered" evidence="1">
    <location>
        <begin position="86"/>
        <end position="145"/>
    </location>
</feature>
<proteinExistence type="predicted"/>
<protein>
    <submittedName>
        <fullName evidence="2">Uncharacterized protein</fullName>
    </submittedName>
</protein>
<dbReference type="Proteomes" id="UP000236161">
    <property type="component" value="Unassembled WGS sequence"/>
</dbReference>
<dbReference type="EMBL" id="KZ451919">
    <property type="protein sequence ID" value="PKA62087.1"/>
    <property type="molecule type" value="Genomic_DNA"/>
</dbReference>
<gene>
    <name evidence="2" type="ORF">AXF42_Ash014971</name>
</gene>
<sequence length="145" mass="14795">MCGGREGGLHSLTNRAKLGLRAAALHAQPAAAAGTAWVCPSRAASKDSLSGCPAVLWVQEPYARAIVGAAGAGTRGRGGVELASLVHGRPPAQPSPWHGDARDGVAASATARARWKAPARGSCWTPSRPGGYRGRNGPEVNSGRR</sequence>
<evidence type="ECO:0000256" key="1">
    <source>
        <dbReference type="SAM" id="MobiDB-lite"/>
    </source>
</evidence>
<evidence type="ECO:0000313" key="3">
    <source>
        <dbReference type="Proteomes" id="UP000236161"/>
    </source>
</evidence>
<name>A0A2I0B2R6_9ASPA</name>
<evidence type="ECO:0000313" key="2">
    <source>
        <dbReference type="EMBL" id="PKA62087.1"/>
    </source>
</evidence>
<dbReference type="AlphaFoldDB" id="A0A2I0B2R6"/>
<reference evidence="2 3" key="1">
    <citation type="journal article" date="2017" name="Nature">
        <title>The Apostasia genome and the evolution of orchids.</title>
        <authorList>
            <person name="Zhang G.Q."/>
            <person name="Liu K.W."/>
            <person name="Li Z."/>
            <person name="Lohaus R."/>
            <person name="Hsiao Y.Y."/>
            <person name="Niu S.C."/>
            <person name="Wang J.Y."/>
            <person name="Lin Y.C."/>
            <person name="Xu Q."/>
            <person name="Chen L.J."/>
            <person name="Yoshida K."/>
            <person name="Fujiwara S."/>
            <person name="Wang Z.W."/>
            <person name="Zhang Y.Q."/>
            <person name="Mitsuda N."/>
            <person name="Wang M."/>
            <person name="Liu G.H."/>
            <person name="Pecoraro L."/>
            <person name="Huang H.X."/>
            <person name="Xiao X.J."/>
            <person name="Lin M."/>
            <person name="Wu X.Y."/>
            <person name="Wu W.L."/>
            <person name="Chen Y.Y."/>
            <person name="Chang S.B."/>
            <person name="Sakamoto S."/>
            <person name="Ohme-Takagi M."/>
            <person name="Yagi M."/>
            <person name="Zeng S.J."/>
            <person name="Shen C.Y."/>
            <person name="Yeh C.M."/>
            <person name="Luo Y.B."/>
            <person name="Tsai W.C."/>
            <person name="Van de Peer Y."/>
            <person name="Liu Z.J."/>
        </authorList>
    </citation>
    <scope>NUCLEOTIDE SEQUENCE [LARGE SCALE GENOMIC DNA]</scope>
    <source>
        <strain evidence="3">cv. Shenzhen</strain>
        <tissue evidence="2">Stem</tissue>
    </source>
</reference>
<accession>A0A2I0B2R6</accession>
<organism evidence="2 3">
    <name type="scientific">Apostasia shenzhenica</name>
    <dbReference type="NCBI Taxonomy" id="1088818"/>
    <lineage>
        <taxon>Eukaryota</taxon>
        <taxon>Viridiplantae</taxon>
        <taxon>Streptophyta</taxon>
        <taxon>Embryophyta</taxon>
        <taxon>Tracheophyta</taxon>
        <taxon>Spermatophyta</taxon>
        <taxon>Magnoliopsida</taxon>
        <taxon>Liliopsida</taxon>
        <taxon>Asparagales</taxon>
        <taxon>Orchidaceae</taxon>
        <taxon>Apostasioideae</taxon>
        <taxon>Apostasia</taxon>
    </lineage>
</organism>